<dbReference type="AlphaFoldDB" id="A0ABD0UQW4"/>
<evidence type="ECO:0000313" key="2">
    <source>
        <dbReference type="Proteomes" id="UP001552299"/>
    </source>
</evidence>
<accession>A0ABD0UQW4</accession>
<evidence type="ECO:0000313" key="1">
    <source>
        <dbReference type="EMBL" id="KAL0914963.1"/>
    </source>
</evidence>
<name>A0ABD0UQW4_DENTH</name>
<dbReference type="InterPro" id="IPR025322">
    <property type="entry name" value="PADRE_dom"/>
</dbReference>
<dbReference type="Proteomes" id="UP001552299">
    <property type="component" value="Unassembled WGS sequence"/>
</dbReference>
<gene>
    <name evidence="1" type="ORF">M5K25_015357</name>
</gene>
<dbReference type="EMBL" id="JANQDX010000012">
    <property type="protein sequence ID" value="KAL0914963.1"/>
    <property type="molecule type" value="Genomic_DNA"/>
</dbReference>
<reference evidence="1 2" key="1">
    <citation type="journal article" date="2024" name="Plant Biotechnol. J.">
        <title>Dendrobium thyrsiflorum genome and its molecular insights into genes involved in important horticultural traits.</title>
        <authorList>
            <person name="Chen B."/>
            <person name="Wang J.Y."/>
            <person name="Zheng P.J."/>
            <person name="Li K.L."/>
            <person name="Liang Y.M."/>
            <person name="Chen X.F."/>
            <person name="Zhang C."/>
            <person name="Zhao X."/>
            <person name="He X."/>
            <person name="Zhang G.Q."/>
            <person name="Liu Z.J."/>
            <person name="Xu Q."/>
        </authorList>
    </citation>
    <scope>NUCLEOTIDE SEQUENCE [LARGE SCALE GENOMIC DNA]</scope>
    <source>
        <strain evidence="1">GZMU011</strain>
    </source>
</reference>
<comment type="caution">
    <text evidence="1">The sequence shown here is derived from an EMBL/GenBank/DDBJ whole genome shotgun (WGS) entry which is preliminary data.</text>
</comment>
<protein>
    <submittedName>
        <fullName evidence="1">Uncharacterized protein</fullName>
    </submittedName>
</protein>
<proteinExistence type="predicted"/>
<dbReference type="Pfam" id="PF14009">
    <property type="entry name" value="PADRE"/>
    <property type="match status" value="1"/>
</dbReference>
<sequence length="171" mass="19052">MTVPTSHSYINNPSNKQIQHFNQTKNSREELGGHTMGNSLRLCVACLLPCGALDVVRVVHINGHVDELSRPVTAGEILAANPGHVISKLCSQGVASHRILIVSPEAELRRGHIYFVIPAVAAEKKKKKNRSFKEKMVAAEQTPEKKLGHRRRQSGRVAVWRPNLESIWEEL</sequence>
<organism evidence="1 2">
    <name type="scientific">Dendrobium thyrsiflorum</name>
    <name type="common">Pinecone-like raceme dendrobium</name>
    <name type="synonym">Orchid</name>
    <dbReference type="NCBI Taxonomy" id="117978"/>
    <lineage>
        <taxon>Eukaryota</taxon>
        <taxon>Viridiplantae</taxon>
        <taxon>Streptophyta</taxon>
        <taxon>Embryophyta</taxon>
        <taxon>Tracheophyta</taxon>
        <taxon>Spermatophyta</taxon>
        <taxon>Magnoliopsida</taxon>
        <taxon>Liliopsida</taxon>
        <taxon>Asparagales</taxon>
        <taxon>Orchidaceae</taxon>
        <taxon>Epidendroideae</taxon>
        <taxon>Malaxideae</taxon>
        <taxon>Dendrobiinae</taxon>
        <taxon>Dendrobium</taxon>
    </lineage>
</organism>
<dbReference type="PANTHER" id="PTHR33052">
    <property type="entry name" value="DUF4228 DOMAIN PROTEIN-RELATED"/>
    <property type="match status" value="1"/>
</dbReference>
<keyword evidence="2" id="KW-1185">Reference proteome</keyword>